<evidence type="ECO:0000313" key="3">
    <source>
        <dbReference type="Proteomes" id="UP000002729"/>
    </source>
</evidence>
<dbReference type="RefSeq" id="XP_009039114.1">
    <property type="nucleotide sequence ID" value="XM_009040866.1"/>
</dbReference>
<name>F0YFB5_AURAN</name>
<dbReference type="Proteomes" id="UP000002729">
    <property type="component" value="Unassembled WGS sequence"/>
</dbReference>
<dbReference type="PROSITE" id="PS50076">
    <property type="entry name" value="DNAJ_2"/>
    <property type="match status" value="1"/>
</dbReference>
<dbReference type="GO" id="GO:0071218">
    <property type="term" value="P:cellular response to misfolded protein"/>
    <property type="evidence" value="ECO:0007669"/>
    <property type="project" value="TreeGrafter"/>
</dbReference>
<gene>
    <name evidence="2" type="ORF">AURANDRAFT_17141</name>
</gene>
<dbReference type="AlphaFoldDB" id="F0YFB5"/>
<dbReference type="KEGG" id="aaf:AURANDRAFT_17141"/>
<dbReference type="Gene3D" id="1.10.287.110">
    <property type="entry name" value="DnaJ domain"/>
    <property type="match status" value="1"/>
</dbReference>
<dbReference type="InterPro" id="IPR001623">
    <property type="entry name" value="DnaJ_domain"/>
</dbReference>
<protein>
    <recommendedName>
        <fullName evidence="1">J domain-containing protein</fullName>
    </recommendedName>
</protein>
<dbReference type="OrthoDB" id="10250354at2759"/>
<evidence type="ECO:0000313" key="2">
    <source>
        <dbReference type="EMBL" id="EGB06161.1"/>
    </source>
</evidence>
<accession>F0YFB5</accession>
<dbReference type="CDD" id="cd06257">
    <property type="entry name" value="DnaJ"/>
    <property type="match status" value="1"/>
</dbReference>
<dbReference type="SUPFAM" id="SSF46565">
    <property type="entry name" value="Chaperone J-domain"/>
    <property type="match status" value="1"/>
</dbReference>
<dbReference type="SMART" id="SM00271">
    <property type="entry name" value="DnaJ"/>
    <property type="match status" value="1"/>
</dbReference>
<feature type="non-terminal residue" evidence="2">
    <location>
        <position position="1"/>
    </location>
</feature>
<dbReference type="eggNOG" id="KOG0714">
    <property type="taxonomic scope" value="Eukaryota"/>
</dbReference>
<organism evidence="3">
    <name type="scientific">Aureococcus anophagefferens</name>
    <name type="common">Harmful bloom alga</name>
    <dbReference type="NCBI Taxonomy" id="44056"/>
    <lineage>
        <taxon>Eukaryota</taxon>
        <taxon>Sar</taxon>
        <taxon>Stramenopiles</taxon>
        <taxon>Ochrophyta</taxon>
        <taxon>Pelagophyceae</taxon>
        <taxon>Pelagomonadales</taxon>
        <taxon>Pelagomonadaceae</taxon>
        <taxon>Aureococcus</taxon>
    </lineage>
</organism>
<feature type="domain" description="J" evidence="1">
    <location>
        <begin position="1"/>
        <end position="62"/>
    </location>
</feature>
<feature type="non-terminal residue" evidence="2">
    <location>
        <position position="62"/>
    </location>
</feature>
<dbReference type="InterPro" id="IPR051100">
    <property type="entry name" value="DnaJ_subfamily_B/C"/>
</dbReference>
<dbReference type="GO" id="GO:0030544">
    <property type="term" value="F:Hsp70 protein binding"/>
    <property type="evidence" value="ECO:0007669"/>
    <property type="project" value="TreeGrafter"/>
</dbReference>
<reference evidence="2 3" key="1">
    <citation type="journal article" date="2011" name="Proc. Natl. Acad. Sci. U.S.A.">
        <title>Niche of harmful alga Aureococcus anophagefferens revealed through ecogenomics.</title>
        <authorList>
            <person name="Gobler C.J."/>
            <person name="Berry D.L."/>
            <person name="Dyhrman S.T."/>
            <person name="Wilhelm S.W."/>
            <person name="Salamov A."/>
            <person name="Lobanov A.V."/>
            <person name="Zhang Y."/>
            <person name="Collier J.L."/>
            <person name="Wurch L.L."/>
            <person name="Kustka A.B."/>
            <person name="Dill B.D."/>
            <person name="Shah M."/>
            <person name="VerBerkmoes N.C."/>
            <person name="Kuo A."/>
            <person name="Terry A."/>
            <person name="Pangilinan J."/>
            <person name="Lindquist E.A."/>
            <person name="Lucas S."/>
            <person name="Paulsen I.T."/>
            <person name="Hattenrath-Lehmann T.K."/>
            <person name="Talmage S.C."/>
            <person name="Walker E.A."/>
            <person name="Koch F."/>
            <person name="Burson A.M."/>
            <person name="Marcoval M.A."/>
            <person name="Tang Y.Z."/>
            <person name="Lecleir G.R."/>
            <person name="Coyne K.J."/>
            <person name="Berg G.M."/>
            <person name="Bertrand E.M."/>
            <person name="Saito M.A."/>
            <person name="Gladyshev V.N."/>
            <person name="Grigoriev I.V."/>
        </authorList>
    </citation>
    <scope>NUCLEOTIDE SEQUENCE [LARGE SCALE GENOMIC DNA]</scope>
    <source>
        <strain evidence="3">CCMP 1984</strain>
    </source>
</reference>
<dbReference type="Pfam" id="PF00226">
    <property type="entry name" value="DnaJ"/>
    <property type="match status" value="1"/>
</dbReference>
<keyword evidence="3" id="KW-1185">Reference proteome</keyword>
<sequence length="62" mass="6907">DPYRCLGLERGCDGGAIKKAYRKLALRHHPDKNANKTTVLFAAVQAAYVLLSDESKRKGYDL</sequence>
<dbReference type="InterPro" id="IPR036869">
    <property type="entry name" value="J_dom_sf"/>
</dbReference>
<proteinExistence type="predicted"/>
<dbReference type="EMBL" id="GL833136">
    <property type="protein sequence ID" value="EGB06161.1"/>
    <property type="molecule type" value="Genomic_DNA"/>
</dbReference>
<dbReference type="GeneID" id="20218787"/>
<dbReference type="PRINTS" id="PR00625">
    <property type="entry name" value="JDOMAIN"/>
</dbReference>
<dbReference type="PANTHER" id="PTHR43908">
    <property type="entry name" value="AT29763P-RELATED"/>
    <property type="match status" value="1"/>
</dbReference>
<dbReference type="InParanoid" id="F0YFB5"/>
<dbReference type="GO" id="GO:0005789">
    <property type="term" value="C:endoplasmic reticulum membrane"/>
    <property type="evidence" value="ECO:0007669"/>
    <property type="project" value="TreeGrafter"/>
</dbReference>
<evidence type="ECO:0000259" key="1">
    <source>
        <dbReference type="PROSITE" id="PS50076"/>
    </source>
</evidence>
<dbReference type="PANTHER" id="PTHR43908:SF3">
    <property type="entry name" value="AT29763P-RELATED"/>
    <property type="match status" value="1"/>
</dbReference>